<evidence type="ECO:0000313" key="1">
    <source>
        <dbReference type="EMBL" id="KAF1984919.1"/>
    </source>
</evidence>
<gene>
    <name evidence="1" type="ORF">K402DRAFT_395290</name>
</gene>
<sequence>MYNPGNLKVAAGRIKKGEHLVNLKELWGMPADFIIPFCLRPNEAEDVADWPQNTVEAVYRVARATPGKPLYAMQMFVSWLLEDETRKASIKSPSLRPFYLFLEEYVKDLDELPSGPYTNMSAEDRPQLANIMLIEYFWRRPAKYCVPQSVRSRYKPDRKWTKASASMTKRKETETILFAEPIDWDLDLVIELVEFAAESHLDGDTAVQYIDRVCKKNKPDRILGFYEVTAEHVEEAHKQYIAQRGPQVLLPWRVYPPPTTETKADLQIPQARTIRRRKARSAQAA</sequence>
<accession>A0A6G1GVY6</accession>
<organism evidence="1 2">
    <name type="scientific">Aulographum hederae CBS 113979</name>
    <dbReference type="NCBI Taxonomy" id="1176131"/>
    <lineage>
        <taxon>Eukaryota</taxon>
        <taxon>Fungi</taxon>
        <taxon>Dikarya</taxon>
        <taxon>Ascomycota</taxon>
        <taxon>Pezizomycotina</taxon>
        <taxon>Dothideomycetes</taxon>
        <taxon>Pleosporomycetidae</taxon>
        <taxon>Aulographales</taxon>
        <taxon>Aulographaceae</taxon>
    </lineage>
</organism>
<keyword evidence="2" id="KW-1185">Reference proteome</keyword>
<protein>
    <submittedName>
        <fullName evidence="1">Uncharacterized protein</fullName>
    </submittedName>
</protein>
<dbReference type="AlphaFoldDB" id="A0A6G1GVY6"/>
<proteinExistence type="predicted"/>
<evidence type="ECO:0000313" key="2">
    <source>
        <dbReference type="Proteomes" id="UP000800041"/>
    </source>
</evidence>
<dbReference type="Proteomes" id="UP000800041">
    <property type="component" value="Unassembled WGS sequence"/>
</dbReference>
<dbReference type="EMBL" id="ML977165">
    <property type="protein sequence ID" value="KAF1984919.1"/>
    <property type="molecule type" value="Genomic_DNA"/>
</dbReference>
<name>A0A6G1GVY6_9PEZI</name>
<reference evidence="1" key="1">
    <citation type="journal article" date="2020" name="Stud. Mycol.">
        <title>101 Dothideomycetes genomes: a test case for predicting lifestyles and emergence of pathogens.</title>
        <authorList>
            <person name="Haridas S."/>
            <person name="Albert R."/>
            <person name="Binder M."/>
            <person name="Bloem J."/>
            <person name="Labutti K."/>
            <person name="Salamov A."/>
            <person name="Andreopoulos B."/>
            <person name="Baker S."/>
            <person name="Barry K."/>
            <person name="Bills G."/>
            <person name="Bluhm B."/>
            <person name="Cannon C."/>
            <person name="Castanera R."/>
            <person name="Culley D."/>
            <person name="Daum C."/>
            <person name="Ezra D."/>
            <person name="Gonzalez J."/>
            <person name="Henrissat B."/>
            <person name="Kuo A."/>
            <person name="Liang C."/>
            <person name="Lipzen A."/>
            <person name="Lutzoni F."/>
            <person name="Magnuson J."/>
            <person name="Mondo S."/>
            <person name="Nolan M."/>
            <person name="Ohm R."/>
            <person name="Pangilinan J."/>
            <person name="Park H.-J."/>
            <person name="Ramirez L."/>
            <person name="Alfaro M."/>
            <person name="Sun H."/>
            <person name="Tritt A."/>
            <person name="Yoshinaga Y."/>
            <person name="Zwiers L.-H."/>
            <person name="Turgeon B."/>
            <person name="Goodwin S."/>
            <person name="Spatafora J."/>
            <person name="Crous P."/>
            <person name="Grigoriev I."/>
        </authorList>
    </citation>
    <scope>NUCLEOTIDE SEQUENCE</scope>
    <source>
        <strain evidence="1">CBS 113979</strain>
    </source>
</reference>